<dbReference type="Proteomes" id="UP000269945">
    <property type="component" value="Unassembled WGS sequence"/>
</dbReference>
<reference evidence="2 3" key="1">
    <citation type="submission" date="2018-10" db="EMBL/GenBank/DDBJ databases">
        <authorList>
            <person name="Ekblom R."/>
            <person name="Jareborg N."/>
        </authorList>
    </citation>
    <scope>NUCLEOTIDE SEQUENCE [LARGE SCALE GENOMIC DNA]</scope>
    <source>
        <tissue evidence="2">Muscle</tissue>
    </source>
</reference>
<feature type="region of interest" description="Disordered" evidence="1">
    <location>
        <begin position="1"/>
        <end position="25"/>
    </location>
</feature>
<evidence type="ECO:0000313" key="2">
    <source>
        <dbReference type="EMBL" id="VCX37251.1"/>
    </source>
</evidence>
<organism evidence="2 3">
    <name type="scientific">Gulo gulo</name>
    <name type="common">Wolverine</name>
    <name type="synonym">Gluton</name>
    <dbReference type="NCBI Taxonomy" id="48420"/>
    <lineage>
        <taxon>Eukaryota</taxon>
        <taxon>Metazoa</taxon>
        <taxon>Chordata</taxon>
        <taxon>Craniata</taxon>
        <taxon>Vertebrata</taxon>
        <taxon>Euteleostomi</taxon>
        <taxon>Mammalia</taxon>
        <taxon>Eutheria</taxon>
        <taxon>Laurasiatheria</taxon>
        <taxon>Carnivora</taxon>
        <taxon>Caniformia</taxon>
        <taxon>Musteloidea</taxon>
        <taxon>Mustelidae</taxon>
        <taxon>Guloninae</taxon>
        <taxon>Gulo</taxon>
    </lineage>
</organism>
<proteinExistence type="predicted"/>
<evidence type="ECO:0000256" key="1">
    <source>
        <dbReference type="SAM" id="MobiDB-lite"/>
    </source>
</evidence>
<evidence type="ECO:0000313" key="3">
    <source>
        <dbReference type="Proteomes" id="UP000269945"/>
    </source>
</evidence>
<dbReference type="EMBL" id="CYRY02043101">
    <property type="protein sequence ID" value="VCX37251.1"/>
    <property type="molecule type" value="Genomic_DNA"/>
</dbReference>
<dbReference type="AlphaFoldDB" id="A0A9X9Q728"/>
<gene>
    <name evidence="2" type="ORF">BN2614_LOCUS3</name>
</gene>
<comment type="caution">
    <text evidence="2">The sequence shown here is derived from an EMBL/GenBank/DDBJ whole genome shotgun (WGS) entry which is preliminary data.</text>
</comment>
<sequence>RCCAPRRAARSRRAPVPRAGEAREASRVRLTGHGYLPFGRCPNASCYGHMGNSQILLHQRTSFPLCDCNGREAPASPVLHHSLWM</sequence>
<keyword evidence="3" id="KW-1185">Reference proteome</keyword>
<accession>A0A9X9Q728</accession>
<feature type="non-terminal residue" evidence="2">
    <location>
        <position position="1"/>
    </location>
</feature>
<protein>
    <submittedName>
        <fullName evidence="2">Uncharacterized protein</fullName>
    </submittedName>
</protein>
<name>A0A9X9Q728_GULGU</name>